<feature type="transmembrane region" description="Helical" evidence="1">
    <location>
        <begin position="6"/>
        <end position="31"/>
    </location>
</feature>
<evidence type="ECO:0000256" key="1">
    <source>
        <dbReference type="SAM" id="Phobius"/>
    </source>
</evidence>
<keyword evidence="1" id="KW-0812">Transmembrane</keyword>
<sequence>MSECEFISAVTAVMAIVATAIAVIIAIGTIVRAVTCTAIATAFGIATVVHGTRTAGATHTAIAAVITRPAA</sequence>
<organism evidence="2 3">
    <name type="scientific">Pseudahrensia aquimaris</name>
    <dbReference type="NCBI Taxonomy" id="744461"/>
    <lineage>
        <taxon>Bacteria</taxon>
        <taxon>Pseudomonadati</taxon>
        <taxon>Pseudomonadota</taxon>
        <taxon>Alphaproteobacteria</taxon>
        <taxon>Hyphomicrobiales</taxon>
        <taxon>Ahrensiaceae</taxon>
        <taxon>Pseudahrensia</taxon>
    </lineage>
</organism>
<evidence type="ECO:0000313" key="2">
    <source>
        <dbReference type="EMBL" id="MFD0915828.1"/>
    </source>
</evidence>
<protein>
    <submittedName>
        <fullName evidence="2">Uncharacterized protein</fullName>
    </submittedName>
</protein>
<evidence type="ECO:0000313" key="3">
    <source>
        <dbReference type="Proteomes" id="UP001597101"/>
    </source>
</evidence>
<dbReference type="RefSeq" id="WP_377211674.1">
    <property type="nucleotide sequence ID" value="NZ_JBHTJV010000003.1"/>
</dbReference>
<name>A0ABW3FEF3_9HYPH</name>
<keyword evidence="3" id="KW-1185">Reference proteome</keyword>
<keyword evidence="1" id="KW-1133">Transmembrane helix</keyword>
<proteinExistence type="predicted"/>
<accession>A0ABW3FEF3</accession>
<keyword evidence="1" id="KW-0472">Membrane</keyword>
<comment type="caution">
    <text evidence="2">The sequence shown here is derived from an EMBL/GenBank/DDBJ whole genome shotgun (WGS) entry which is preliminary data.</text>
</comment>
<dbReference type="EMBL" id="JBHTJV010000003">
    <property type="protein sequence ID" value="MFD0915828.1"/>
    <property type="molecule type" value="Genomic_DNA"/>
</dbReference>
<dbReference type="Proteomes" id="UP001597101">
    <property type="component" value="Unassembled WGS sequence"/>
</dbReference>
<gene>
    <name evidence="2" type="ORF">ACFQ14_05360</name>
</gene>
<reference evidence="3" key="1">
    <citation type="journal article" date="2019" name="Int. J. Syst. Evol. Microbiol.">
        <title>The Global Catalogue of Microorganisms (GCM) 10K type strain sequencing project: providing services to taxonomists for standard genome sequencing and annotation.</title>
        <authorList>
            <consortium name="The Broad Institute Genomics Platform"/>
            <consortium name="The Broad Institute Genome Sequencing Center for Infectious Disease"/>
            <person name="Wu L."/>
            <person name="Ma J."/>
        </authorList>
    </citation>
    <scope>NUCLEOTIDE SEQUENCE [LARGE SCALE GENOMIC DNA]</scope>
    <source>
        <strain evidence="3">CCUG 60023</strain>
    </source>
</reference>